<proteinExistence type="predicted"/>
<dbReference type="PANTHER" id="PTHR14136:SF17">
    <property type="entry name" value="BTB_POZ DOMAIN-CONTAINING PROTEIN KCTD9"/>
    <property type="match status" value="1"/>
</dbReference>
<evidence type="ECO:0000256" key="1">
    <source>
        <dbReference type="SAM" id="MobiDB-lite"/>
    </source>
</evidence>
<dbReference type="Gene3D" id="2.160.20.80">
    <property type="entry name" value="E3 ubiquitin-protein ligase SopA"/>
    <property type="match status" value="1"/>
</dbReference>
<dbReference type="InterPro" id="IPR051082">
    <property type="entry name" value="Pentapeptide-BTB/POZ_domain"/>
</dbReference>
<dbReference type="InterPro" id="IPR001646">
    <property type="entry name" value="5peptide_repeat"/>
</dbReference>
<gene>
    <name evidence="3" type="ORF">M595_2533</name>
</gene>
<dbReference type="SUPFAM" id="SSF141571">
    <property type="entry name" value="Pentapeptide repeat-like"/>
    <property type="match status" value="1"/>
</dbReference>
<dbReference type="Pfam" id="PF00805">
    <property type="entry name" value="Pentapeptide"/>
    <property type="match status" value="2"/>
</dbReference>
<evidence type="ECO:0000256" key="2">
    <source>
        <dbReference type="SAM" id="SignalP"/>
    </source>
</evidence>
<reference evidence="3 4" key="1">
    <citation type="journal article" date="2013" name="Front. Microbiol.">
        <title>Comparative genomic analyses of the cyanobacterium, Lyngbya aestuarii BL J, a powerful hydrogen producer.</title>
        <authorList>
            <person name="Kothari A."/>
            <person name="Vaughn M."/>
            <person name="Garcia-Pichel F."/>
        </authorList>
    </citation>
    <scope>NUCLEOTIDE SEQUENCE [LARGE SCALE GENOMIC DNA]</scope>
    <source>
        <strain evidence="3 4">BL J</strain>
    </source>
</reference>
<dbReference type="EMBL" id="AUZM01000021">
    <property type="protein sequence ID" value="ERT07523.1"/>
    <property type="molecule type" value="Genomic_DNA"/>
</dbReference>
<name>U7QI04_9CYAN</name>
<dbReference type="PATRIC" id="fig|1348334.3.peg.2453"/>
<feature type="signal peptide" evidence="2">
    <location>
        <begin position="1"/>
        <end position="27"/>
    </location>
</feature>
<evidence type="ECO:0000313" key="4">
    <source>
        <dbReference type="Proteomes" id="UP000017127"/>
    </source>
</evidence>
<dbReference type="Proteomes" id="UP000017127">
    <property type="component" value="Unassembled WGS sequence"/>
</dbReference>
<dbReference type="RefSeq" id="WP_023066360.1">
    <property type="nucleotide sequence ID" value="NZ_AUZM01000021.1"/>
</dbReference>
<evidence type="ECO:0000313" key="3">
    <source>
        <dbReference type="EMBL" id="ERT07523.1"/>
    </source>
</evidence>
<keyword evidence="4" id="KW-1185">Reference proteome</keyword>
<feature type="region of interest" description="Disordered" evidence="1">
    <location>
        <begin position="198"/>
        <end position="217"/>
    </location>
</feature>
<dbReference type="AlphaFoldDB" id="U7QI04"/>
<organism evidence="3 4">
    <name type="scientific">Lyngbya aestuarii BL J</name>
    <dbReference type="NCBI Taxonomy" id="1348334"/>
    <lineage>
        <taxon>Bacteria</taxon>
        <taxon>Bacillati</taxon>
        <taxon>Cyanobacteriota</taxon>
        <taxon>Cyanophyceae</taxon>
        <taxon>Oscillatoriophycideae</taxon>
        <taxon>Oscillatoriales</taxon>
        <taxon>Microcoleaceae</taxon>
        <taxon>Lyngbya</taxon>
    </lineage>
</organism>
<keyword evidence="2" id="KW-0732">Signal</keyword>
<comment type="caution">
    <text evidence="3">The sequence shown here is derived from an EMBL/GenBank/DDBJ whole genome shotgun (WGS) entry which is preliminary data.</text>
</comment>
<protein>
    <submittedName>
        <fullName evidence="3">Pentapeptide repeats family protein</fullName>
    </submittedName>
</protein>
<dbReference type="PANTHER" id="PTHR14136">
    <property type="entry name" value="BTB_POZ DOMAIN-CONTAINING PROTEIN KCTD9"/>
    <property type="match status" value="1"/>
</dbReference>
<feature type="chain" id="PRO_5004686265" evidence="2">
    <location>
        <begin position="28"/>
        <end position="217"/>
    </location>
</feature>
<dbReference type="OrthoDB" id="573053at2"/>
<accession>U7QI04</accession>
<sequence>MSIFSKTTLVIASSVLFSVGLSNSAQAQNPAHIQQLVETGTCQGCDLRGVDLSKRHLIGVDLRNADLSGANLAYTNLEGADLKGANLTEANLQGAFLNSAELNNANLFGANLTNANLIQAQLDGTNLIKADLNGSSFWVQSLEEARWSPIGSAEELGKQEQLRIGRDDSSLTFPMGGAEPGEFEYSKEYLDELFEPLEANPEPDAGIDIPFPPRIEF</sequence>